<evidence type="ECO:0000313" key="3">
    <source>
        <dbReference type="Proteomes" id="UP000292052"/>
    </source>
</evidence>
<comment type="caution">
    <text evidence="2">The sequence shown here is derived from an EMBL/GenBank/DDBJ whole genome shotgun (WGS) entry which is preliminary data.</text>
</comment>
<name>A0A482VRG5_ASBVE</name>
<accession>A0A482VRG5</accession>
<dbReference type="Proteomes" id="UP000292052">
    <property type="component" value="Unassembled WGS sequence"/>
</dbReference>
<feature type="region of interest" description="Disordered" evidence="1">
    <location>
        <begin position="1"/>
        <end position="20"/>
    </location>
</feature>
<dbReference type="AlphaFoldDB" id="A0A482VRG5"/>
<protein>
    <submittedName>
        <fullName evidence="2">Uncharacterized protein</fullName>
    </submittedName>
</protein>
<feature type="region of interest" description="Disordered" evidence="1">
    <location>
        <begin position="29"/>
        <end position="48"/>
    </location>
</feature>
<evidence type="ECO:0000256" key="1">
    <source>
        <dbReference type="SAM" id="MobiDB-lite"/>
    </source>
</evidence>
<proteinExistence type="predicted"/>
<organism evidence="2 3">
    <name type="scientific">Asbolus verrucosus</name>
    <name type="common">Desert ironclad beetle</name>
    <dbReference type="NCBI Taxonomy" id="1661398"/>
    <lineage>
        <taxon>Eukaryota</taxon>
        <taxon>Metazoa</taxon>
        <taxon>Ecdysozoa</taxon>
        <taxon>Arthropoda</taxon>
        <taxon>Hexapoda</taxon>
        <taxon>Insecta</taxon>
        <taxon>Pterygota</taxon>
        <taxon>Neoptera</taxon>
        <taxon>Endopterygota</taxon>
        <taxon>Coleoptera</taxon>
        <taxon>Polyphaga</taxon>
        <taxon>Cucujiformia</taxon>
        <taxon>Tenebrionidae</taxon>
        <taxon>Pimeliinae</taxon>
        <taxon>Asbolus</taxon>
    </lineage>
</organism>
<keyword evidence="3" id="KW-1185">Reference proteome</keyword>
<reference evidence="2 3" key="1">
    <citation type="submission" date="2017-03" db="EMBL/GenBank/DDBJ databases">
        <title>Genome of the blue death feigning beetle - Asbolus verrucosus.</title>
        <authorList>
            <person name="Rider S.D."/>
        </authorList>
    </citation>
    <scope>NUCLEOTIDE SEQUENCE [LARGE SCALE GENOMIC DNA]</scope>
    <source>
        <strain evidence="2">Butters</strain>
        <tissue evidence="2">Head and leg muscle</tissue>
    </source>
</reference>
<sequence length="96" mass="11375">MGKSDPFPKKQKNPSAKTKDKYLTEFYIRQKKDKSRSTNDPPHPTKAQFDYLKNNLHIKFCICGSRELLKFQTAKLSFRNYTPKILDQEINMGMWM</sequence>
<dbReference type="EMBL" id="QDEB01072422">
    <property type="protein sequence ID" value="RZC35276.1"/>
    <property type="molecule type" value="Genomic_DNA"/>
</dbReference>
<evidence type="ECO:0000313" key="2">
    <source>
        <dbReference type="EMBL" id="RZC35276.1"/>
    </source>
</evidence>
<gene>
    <name evidence="2" type="ORF">BDFB_013496</name>
</gene>
<dbReference type="OrthoDB" id="6650541at2759"/>